<proteinExistence type="predicted"/>
<protein>
    <submittedName>
        <fullName evidence="1">Uncharacterized protein</fullName>
    </submittedName>
</protein>
<dbReference type="Proteomes" id="UP000297595">
    <property type="component" value="Unassembled WGS sequence"/>
</dbReference>
<reference evidence="1 2" key="1">
    <citation type="submission" date="2019-03" db="EMBL/GenBank/DDBJ databases">
        <title>Nematode-trapping fungi genome.</title>
        <authorList>
            <person name="Vidal-Diez De Ulzurrun G."/>
        </authorList>
    </citation>
    <scope>NUCLEOTIDE SEQUENCE [LARGE SCALE GENOMIC DNA]</scope>
    <source>
        <strain evidence="1 2">TWF154</strain>
    </source>
</reference>
<dbReference type="EMBL" id="SOZJ01000003">
    <property type="protein sequence ID" value="TGJ69632.1"/>
    <property type="molecule type" value="Genomic_DNA"/>
</dbReference>
<dbReference type="AlphaFoldDB" id="A0A7C8PDG7"/>
<gene>
    <name evidence="1" type="ORF">EYR41_005659</name>
</gene>
<evidence type="ECO:0000313" key="2">
    <source>
        <dbReference type="Proteomes" id="UP000297595"/>
    </source>
</evidence>
<sequence length="87" mass="10027">MTGRTGSWKSPTECVVKISFRESLGKLSVKQGQLIFPPGLMTFIYPGEFLRVAWFLQPTETTVTRRGLNERTGKKNFEHGDFLFWQN</sequence>
<comment type="caution">
    <text evidence="1">The sequence shown here is derived from an EMBL/GenBank/DDBJ whole genome shotgun (WGS) entry which is preliminary data.</text>
</comment>
<name>A0A7C8PDG7_ORBOL</name>
<accession>A0A7C8PDG7</accession>
<organism evidence="1 2">
    <name type="scientific">Orbilia oligospora</name>
    <name type="common">Nematode-trapping fungus</name>
    <name type="synonym">Arthrobotrys oligospora</name>
    <dbReference type="NCBI Taxonomy" id="2813651"/>
    <lineage>
        <taxon>Eukaryota</taxon>
        <taxon>Fungi</taxon>
        <taxon>Dikarya</taxon>
        <taxon>Ascomycota</taxon>
        <taxon>Pezizomycotina</taxon>
        <taxon>Orbiliomycetes</taxon>
        <taxon>Orbiliales</taxon>
        <taxon>Orbiliaceae</taxon>
        <taxon>Orbilia</taxon>
    </lineage>
</organism>
<evidence type="ECO:0000313" key="1">
    <source>
        <dbReference type="EMBL" id="TGJ69632.1"/>
    </source>
</evidence>